<evidence type="ECO:0000256" key="9">
    <source>
        <dbReference type="ARBA" id="ARBA00022989"/>
    </source>
</evidence>
<keyword evidence="7" id="KW-0067">ATP-binding</keyword>
<dbReference type="InterPro" id="IPR009398">
    <property type="entry name" value="Adcy_conserved_dom"/>
</dbReference>
<proteinExistence type="predicted"/>
<evidence type="ECO:0000256" key="4">
    <source>
        <dbReference type="ARBA" id="ARBA00022692"/>
    </source>
</evidence>
<dbReference type="PROSITE" id="PS50125">
    <property type="entry name" value="GUANYLATE_CYCLASE_2"/>
    <property type="match status" value="1"/>
</dbReference>
<dbReference type="GO" id="GO:0035556">
    <property type="term" value="P:intracellular signal transduction"/>
    <property type="evidence" value="ECO:0007669"/>
    <property type="project" value="InterPro"/>
</dbReference>
<dbReference type="GO" id="GO:0005886">
    <property type="term" value="C:plasma membrane"/>
    <property type="evidence" value="ECO:0007669"/>
    <property type="project" value="InterPro"/>
</dbReference>
<dbReference type="EC" id="4.6.1.1" evidence="3"/>
<comment type="caution">
    <text evidence="15">The sequence shown here is derived from an EMBL/GenBank/DDBJ whole genome shotgun (WGS) entry which is preliminary data.</text>
</comment>
<dbReference type="InterPro" id="IPR032628">
    <property type="entry name" value="AC_N"/>
</dbReference>
<evidence type="ECO:0000256" key="1">
    <source>
        <dbReference type="ARBA" id="ARBA00001593"/>
    </source>
</evidence>
<name>A0AAV1L004_9NEOP</name>
<evidence type="ECO:0000256" key="10">
    <source>
        <dbReference type="ARBA" id="ARBA00023136"/>
    </source>
</evidence>
<dbReference type="GO" id="GO:0006171">
    <property type="term" value="P:cAMP biosynthetic process"/>
    <property type="evidence" value="ECO:0007669"/>
    <property type="project" value="InterPro"/>
</dbReference>
<accession>A0AAV1L004</accession>
<evidence type="ECO:0000256" key="12">
    <source>
        <dbReference type="SAM" id="MobiDB-lite"/>
    </source>
</evidence>
<keyword evidence="6" id="KW-0547">Nucleotide-binding</keyword>
<dbReference type="Pfam" id="PF16214">
    <property type="entry name" value="AC_N"/>
    <property type="match status" value="1"/>
</dbReference>
<keyword evidence="8" id="KW-0460">Magnesium</keyword>
<dbReference type="Pfam" id="PF00211">
    <property type="entry name" value="Guanylate_cyc"/>
    <property type="match status" value="1"/>
</dbReference>
<sequence length="670" mass="75581">MLYQRYFLRMNQTNMTHLLGLLLTVALALMVVQVHTLLIAQDFFSGIVLPTNASVFIDSNPYRLELTPEPLNLTTLNFDYLLEGNASHLKRVYYAKERAAHIVNVIVLGITALVYACLLACLSRPAMNEIYLLTISYVVLATFLLIELALAGTSVFRSLSVSAGTCALFTYVTYATLPVRLHEATIGGMALAAINVGAHIIHNKTSDIQIFCNLTTLIASNLAGIMTHHPRELAQRRAFLETRDCVEARLVTQRENQQQERLLLSVLPRHVAMEMKADIASQPRQEQFHKIYIQRYENVSILFADICGFTSLSDQCTAEELVRLLNELFARFDRLAAEHHCLRIKLLGDCYYCVSGLPEARDDHAKCCVEMGLDMIDAIALVREVMAVNVNMRVGIHTGRVHCVVLGLRKWQFDVWSNDVTLANHMESGGIAGRVHITKETLQCLGDDYKVEPGYGDQRNAYLKDHNIETYLIVPDDMSRVDKKPQHTFAINGNISKEMRVMGHGSQHGKHSSKVDTSSEHKKPEDEVNEYLMKAIDARSIDRLRAEHCQPFTLTFRDNKLERKYTAERDRMLKVYFICSLVVYFAVVIVQVLIFGFTAVVIGTIIACGLIILASTYLILCIDFKHTSARALKISQRLHNNRTFAQLISFLVVSTIVMQIQSIMVCSYLT</sequence>
<dbReference type="InterPro" id="IPR001054">
    <property type="entry name" value="A/G_cyclase"/>
</dbReference>
<organism evidence="15 16">
    <name type="scientific">Parnassius mnemosyne</name>
    <name type="common">clouded apollo</name>
    <dbReference type="NCBI Taxonomy" id="213953"/>
    <lineage>
        <taxon>Eukaryota</taxon>
        <taxon>Metazoa</taxon>
        <taxon>Ecdysozoa</taxon>
        <taxon>Arthropoda</taxon>
        <taxon>Hexapoda</taxon>
        <taxon>Insecta</taxon>
        <taxon>Pterygota</taxon>
        <taxon>Neoptera</taxon>
        <taxon>Endopterygota</taxon>
        <taxon>Lepidoptera</taxon>
        <taxon>Glossata</taxon>
        <taxon>Ditrysia</taxon>
        <taxon>Papilionoidea</taxon>
        <taxon>Papilionidae</taxon>
        <taxon>Parnassiinae</taxon>
        <taxon>Parnassini</taxon>
        <taxon>Parnassius</taxon>
        <taxon>Driopa</taxon>
    </lineage>
</organism>
<feature type="transmembrane region" description="Helical" evidence="13">
    <location>
        <begin position="99"/>
        <end position="123"/>
    </location>
</feature>
<dbReference type="CDD" id="cd07302">
    <property type="entry name" value="CHD"/>
    <property type="match status" value="1"/>
</dbReference>
<evidence type="ECO:0000313" key="15">
    <source>
        <dbReference type="EMBL" id="CAK1588145.1"/>
    </source>
</evidence>
<keyword evidence="9 13" id="KW-1133">Transmembrane helix</keyword>
<feature type="transmembrane region" description="Helical" evidence="13">
    <location>
        <begin position="156"/>
        <end position="177"/>
    </location>
</feature>
<keyword evidence="11" id="KW-0456">Lyase</keyword>
<keyword evidence="5" id="KW-0479">Metal-binding</keyword>
<feature type="transmembrane region" description="Helical" evidence="13">
    <location>
        <begin position="130"/>
        <end position="150"/>
    </location>
</feature>
<dbReference type="GO" id="GO:0005524">
    <property type="term" value="F:ATP binding"/>
    <property type="evidence" value="ECO:0007669"/>
    <property type="project" value="UniProtKB-KW"/>
</dbReference>
<dbReference type="GO" id="GO:0007189">
    <property type="term" value="P:adenylate cyclase-activating G protein-coupled receptor signaling pathway"/>
    <property type="evidence" value="ECO:0007669"/>
    <property type="project" value="TreeGrafter"/>
</dbReference>
<comment type="subcellular location">
    <subcellularLocation>
        <location evidence="2">Membrane</location>
        <topology evidence="2">Multi-pass membrane protein</topology>
    </subcellularLocation>
</comment>
<reference evidence="15 16" key="1">
    <citation type="submission" date="2023-11" db="EMBL/GenBank/DDBJ databases">
        <authorList>
            <person name="Hedman E."/>
            <person name="Englund M."/>
            <person name="Stromberg M."/>
            <person name="Nyberg Akerstrom W."/>
            <person name="Nylinder S."/>
            <person name="Jareborg N."/>
            <person name="Kallberg Y."/>
            <person name="Kronander E."/>
        </authorList>
    </citation>
    <scope>NUCLEOTIDE SEQUENCE [LARGE SCALE GENOMIC DNA]</scope>
</reference>
<dbReference type="GO" id="GO:0004016">
    <property type="term" value="F:adenylate cyclase activity"/>
    <property type="evidence" value="ECO:0007669"/>
    <property type="project" value="UniProtKB-EC"/>
</dbReference>
<comment type="catalytic activity">
    <reaction evidence="1">
        <text>ATP = 3',5'-cyclic AMP + diphosphate</text>
        <dbReference type="Rhea" id="RHEA:15389"/>
        <dbReference type="ChEBI" id="CHEBI:30616"/>
        <dbReference type="ChEBI" id="CHEBI:33019"/>
        <dbReference type="ChEBI" id="CHEBI:58165"/>
        <dbReference type="EC" id="4.6.1.1"/>
    </reaction>
</comment>
<protein>
    <recommendedName>
        <fullName evidence="3">adenylate cyclase</fullName>
        <ecNumber evidence="3">4.6.1.1</ecNumber>
    </recommendedName>
</protein>
<gene>
    <name evidence="15" type="ORF">PARMNEM_LOCUS8823</name>
</gene>
<evidence type="ECO:0000256" key="7">
    <source>
        <dbReference type="ARBA" id="ARBA00022840"/>
    </source>
</evidence>
<dbReference type="GO" id="GO:0046872">
    <property type="term" value="F:metal ion binding"/>
    <property type="evidence" value="ECO:0007669"/>
    <property type="project" value="UniProtKB-KW"/>
</dbReference>
<dbReference type="Proteomes" id="UP001314205">
    <property type="component" value="Unassembled WGS sequence"/>
</dbReference>
<feature type="region of interest" description="Disordered" evidence="12">
    <location>
        <begin position="504"/>
        <end position="524"/>
    </location>
</feature>
<feature type="transmembrane region" description="Helical" evidence="13">
    <location>
        <begin position="573"/>
        <end position="594"/>
    </location>
</feature>
<dbReference type="Pfam" id="PF06327">
    <property type="entry name" value="Adcy_cons_dom"/>
    <property type="match status" value="1"/>
</dbReference>
<feature type="compositionally biased region" description="Basic and acidic residues" evidence="12">
    <location>
        <begin position="513"/>
        <end position="524"/>
    </location>
</feature>
<keyword evidence="10 13" id="KW-0472">Membrane</keyword>
<dbReference type="InterPro" id="IPR029787">
    <property type="entry name" value="Nucleotide_cyclase"/>
</dbReference>
<dbReference type="PANTHER" id="PTHR45627:SF16">
    <property type="entry name" value="ADENYLATE CYCLASE"/>
    <property type="match status" value="1"/>
</dbReference>
<feature type="domain" description="Guanylate cyclase" evidence="14">
    <location>
        <begin position="300"/>
        <end position="427"/>
    </location>
</feature>
<evidence type="ECO:0000313" key="16">
    <source>
        <dbReference type="Proteomes" id="UP001314205"/>
    </source>
</evidence>
<dbReference type="SMART" id="SM00044">
    <property type="entry name" value="CYCc"/>
    <property type="match status" value="1"/>
</dbReference>
<dbReference type="Gene3D" id="3.30.70.1230">
    <property type="entry name" value="Nucleotide cyclase"/>
    <property type="match status" value="1"/>
</dbReference>
<feature type="transmembrane region" description="Helical" evidence="13">
    <location>
        <begin position="643"/>
        <end position="664"/>
    </location>
</feature>
<evidence type="ECO:0000256" key="11">
    <source>
        <dbReference type="ARBA" id="ARBA00023239"/>
    </source>
</evidence>
<keyword evidence="16" id="KW-1185">Reference proteome</keyword>
<evidence type="ECO:0000256" key="6">
    <source>
        <dbReference type="ARBA" id="ARBA00022741"/>
    </source>
</evidence>
<dbReference type="FunFam" id="3.30.70.1230:FF:000031">
    <property type="entry name" value="Adenylate cyclase type 7"/>
    <property type="match status" value="1"/>
</dbReference>
<dbReference type="EMBL" id="CAVLGL010000082">
    <property type="protein sequence ID" value="CAK1588145.1"/>
    <property type="molecule type" value="Genomic_DNA"/>
</dbReference>
<evidence type="ECO:0000256" key="5">
    <source>
        <dbReference type="ARBA" id="ARBA00022723"/>
    </source>
</evidence>
<keyword evidence="4 13" id="KW-0812">Transmembrane</keyword>
<dbReference type="SUPFAM" id="SSF55073">
    <property type="entry name" value="Nucleotide cyclase"/>
    <property type="match status" value="1"/>
</dbReference>
<evidence type="ECO:0000256" key="13">
    <source>
        <dbReference type="SAM" id="Phobius"/>
    </source>
</evidence>
<evidence type="ECO:0000256" key="2">
    <source>
        <dbReference type="ARBA" id="ARBA00004141"/>
    </source>
</evidence>
<evidence type="ECO:0000256" key="8">
    <source>
        <dbReference type="ARBA" id="ARBA00022842"/>
    </source>
</evidence>
<dbReference type="AlphaFoldDB" id="A0AAV1L004"/>
<feature type="transmembrane region" description="Helical" evidence="13">
    <location>
        <begin position="600"/>
        <end position="622"/>
    </location>
</feature>
<dbReference type="PANTHER" id="PTHR45627">
    <property type="entry name" value="ADENYLATE CYCLASE TYPE 1"/>
    <property type="match status" value="1"/>
</dbReference>
<evidence type="ECO:0000259" key="14">
    <source>
        <dbReference type="PROSITE" id="PS50125"/>
    </source>
</evidence>
<evidence type="ECO:0000256" key="3">
    <source>
        <dbReference type="ARBA" id="ARBA00012201"/>
    </source>
</evidence>